<dbReference type="PANTHER" id="PTHR11926">
    <property type="entry name" value="GLUCOSYL/GLUCURONOSYL TRANSFERASES"/>
    <property type="match status" value="1"/>
</dbReference>
<reference evidence="7" key="1">
    <citation type="submission" date="2025-08" db="UniProtKB">
        <authorList>
            <consortium name="RefSeq"/>
        </authorList>
    </citation>
    <scope>IDENTIFICATION</scope>
</reference>
<organism evidence="6 7">
    <name type="scientific">Elaeis guineensis var. tenera</name>
    <name type="common">Oil palm</name>
    <dbReference type="NCBI Taxonomy" id="51953"/>
    <lineage>
        <taxon>Eukaryota</taxon>
        <taxon>Viridiplantae</taxon>
        <taxon>Streptophyta</taxon>
        <taxon>Embryophyta</taxon>
        <taxon>Tracheophyta</taxon>
        <taxon>Spermatophyta</taxon>
        <taxon>Magnoliopsida</taxon>
        <taxon>Liliopsida</taxon>
        <taxon>Arecaceae</taxon>
        <taxon>Arecoideae</taxon>
        <taxon>Cocoseae</taxon>
        <taxon>Elaeidinae</taxon>
        <taxon>Elaeis</taxon>
    </lineage>
</organism>
<dbReference type="Proteomes" id="UP000504607">
    <property type="component" value="Unplaced"/>
</dbReference>
<gene>
    <name evidence="7" type="primary">LOC105034744</name>
</gene>
<evidence type="ECO:0000313" key="6">
    <source>
        <dbReference type="Proteomes" id="UP000504607"/>
    </source>
</evidence>
<dbReference type="FunCoup" id="A0A6I9QEY5">
    <property type="interactions" value="25"/>
</dbReference>
<dbReference type="CDD" id="cd03784">
    <property type="entry name" value="GT1_Gtf-like"/>
    <property type="match status" value="1"/>
</dbReference>
<dbReference type="SUPFAM" id="SSF53756">
    <property type="entry name" value="UDP-Glycosyltransferase/glycogen phosphorylase"/>
    <property type="match status" value="1"/>
</dbReference>
<evidence type="ECO:0000256" key="3">
    <source>
        <dbReference type="RuleBase" id="RU003718"/>
    </source>
</evidence>
<dbReference type="OrthoDB" id="5835829at2759"/>
<dbReference type="Gene3D" id="3.40.50.2000">
    <property type="entry name" value="Glycogen Phosphorylase B"/>
    <property type="match status" value="2"/>
</dbReference>
<keyword evidence="3" id="KW-0328">Glycosyltransferase</keyword>
<dbReference type="AlphaFoldDB" id="A0A6I9QEY5"/>
<dbReference type="GO" id="GO:0080044">
    <property type="term" value="F:quercetin 7-O-glucosyltransferase activity"/>
    <property type="evidence" value="ECO:0007669"/>
    <property type="project" value="TreeGrafter"/>
</dbReference>
<protein>
    <recommendedName>
        <fullName evidence="4">Glycosyltransferase</fullName>
        <ecNumber evidence="4">2.4.1.-</ecNumber>
    </recommendedName>
</protein>
<name>A0A6I9QEY5_ELAGV</name>
<evidence type="ECO:0000259" key="5">
    <source>
        <dbReference type="Pfam" id="PF26168"/>
    </source>
</evidence>
<dbReference type="InParanoid" id="A0A6I9QEY5"/>
<proteinExistence type="inferred from homology"/>
<keyword evidence="6" id="KW-1185">Reference proteome</keyword>
<dbReference type="InterPro" id="IPR002213">
    <property type="entry name" value="UDP_glucos_trans"/>
</dbReference>
<comment type="similarity">
    <text evidence="1 3">Belongs to the UDP-glycosyltransferase family.</text>
</comment>
<dbReference type="GO" id="GO:0080043">
    <property type="term" value="F:quercetin 3-O-glucosyltransferase activity"/>
    <property type="evidence" value="ECO:0007669"/>
    <property type="project" value="TreeGrafter"/>
</dbReference>
<evidence type="ECO:0000256" key="2">
    <source>
        <dbReference type="ARBA" id="ARBA00022679"/>
    </source>
</evidence>
<evidence type="ECO:0000256" key="4">
    <source>
        <dbReference type="RuleBase" id="RU362057"/>
    </source>
</evidence>
<dbReference type="InterPro" id="IPR058980">
    <property type="entry name" value="Glyco_transf_N"/>
</dbReference>
<dbReference type="Pfam" id="PF26168">
    <property type="entry name" value="Glyco_transf_N"/>
    <property type="match status" value="1"/>
</dbReference>
<dbReference type="RefSeq" id="XP_010908311.1">
    <property type="nucleotide sequence ID" value="XM_010910009.3"/>
</dbReference>
<accession>A0A6I9QEY5</accession>
<dbReference type="EC" id="2.4.1.-" evidence="4"/>
<dbReference type="PANTHER" id="PTHR11926:SF774">
    <property type="entry name" value="UDP-GLYCOSYLTRANSFERASE 85A1-RELATED"/>
    <property type="match status" value="1"/>
</dbReference>
<evidence type="ECO:0000313" key="7">
    <source>
        <dbReference type="RefSeq" id="XP_010908311.1"/>
    </source>
</evidence>
<dbReference type="InterPro" id="IPR035595">
    <property type="entry name" value="UDP_glycos_trans_CS"/>
</dbReference>
<dbReference type="Pfam" id="PF00201">
    <property type="entry name" value="UDPGT"/>
    <property type="match status" value="1"/>
</dbReference>
<feature type="domain" description="Glycosyltransferase N-terminal" evidence="5">
    <location>
        <begin position="8"/>
        <end position="41"/>
    </location>
</feature>
<dbReference type="PROSITE" id="PS00375">
    <property type="entry name" value="UDPGT"/>
    <property type="match status" value="1"/>
</dbReference>
<sequence>MEYLAGHIVAVPYPGRGHINPMMNVCRLLASRGILVTFIVTEEWLGLLSSDPKPPNLHLQSIPNVLPSETSRGANYKEFFEAVYTKMEAPFEQVLDGLQRPITGILADFFLYWVVAVGCRRQIKVFSLCAPAVSWFAIQYHFDLLASNGHLPADIAERGDERVDCIPGISTRISDLPTNCFSTYSTPIVLEAVSWVTKAQCLLFSSFYELEPDLVDHLKENLPIPIYPVGPSIPYMIAQEMPMKSMYHNQEANHYMAWLDSQPRSSVLYISLGSFLPVSGQQMDEIRMGIQASGVRYLWVLRENSSKVSIKSDDMGWIIPWCEQLKVLCDPSVGGFLTHGGWNSTLEGVYAGVPMLAFPLSLDQFHNSKLIAEDWNIGLRIKKQAGEENVVKREVITKFVQMLMDTDGNKSKEMRVKAKNLQVKCHAALGDGGSSFANLNAFVKDMIGYGDCSSL</sequence>
<evidence type="ECO:0000256" key="1">
    <source>
        <dbReference type="ARBA" id="ARBA00009995"/>
    </source>
</evidence>
<dbReference type="FunFam" id="3.40.50.2000:FF:000138">
    <property type="entry name" value="Glycosyltransferase"/>
    <property type="match status" value="1"/>
</dbReference>
<keyword evidence="2 3" id="KW-0808">Transferase</keyword>